<dbReference type="GO" id="GO:0000139">
    <property type="term" value="C:Golgi membrane"/>
    <property type="evidence" value="ECO:0007669"/>
    <property type="project" value="InterPro"/>
</dbReference>
<evidence type="ECO:0000259" key="2">
    <source>
        <dbReference type="Pfam" id="PF10277"/>
    </source>
</evidence>
<feature type="domain" description="CWH43-like N-terminal" evidence="2">
    <location>
        <begin position="159"/>
        <end position="282"/>
    </location>
</feature>
<dbReference type="InterPro" id="IPR019402">
    <property type="entry name" value="CWH43_N"/>
</dbReference>
<dbReference type="Proteomes" id="UP000475862">
    <property type="component" value="Unassembled WGS sequence"/>
</dbReference>
<organism evidence="3 4">
    <name type="scientific">Aphis glycines</name>
    <name type="common">Soybean aphid</name>
    <dbReference type="NCBI Taxonomy" id="307491"/>
    <lineage>
        <taxon>Eukaryota</taxon>
        <taxon>Metazoa</taxon>
        <taxon>Ecdysozoa</taxon>
        <taxon>Arthropoda</taxon>
        <taxon>Hexapoda</taxon>
        <taxon>Insecta</taxon>
        <taxon>Pterygota</taxon>
        <taxon>Neoptera</taxon>
        <taxon>Paraneoptera</taxon>
        <taxon>Hemiptera</taxon>
        <taxon>Sternorrhyncha</taxon>
        <taxon>Aphidomorpha</taxon>
        <taxon>Aphidoidea</taxon>
        <taxon>Aphididae</taxon>
        <taxon>Aphidini</taxon>
        <taxon>Aphis</taxon>
        <taxon>Aphis</taxon>
    </lineage>
</organism>
<proteinExistence type="predicted"/>
<dbReference type="PANTHER" id="PTHR12892:SF17">
    <property type="entry name" value="POST-GPI ATTACHMENT TO PROTEINS FACTOR 2-LIKE"/>
    <property type="match status" value="1"/>
</dbReference>
<keyword evidence="1" id="KW-0812">Transmembrane</keyword>
<feature type="domain" description="CWH43-like N-terminal" evidence="2">
    <location>
        <begin position="32"/>
        <end position="152"/>
    </location>
</feature>
<evidence type="ECO:0000313" key="3">
    <source>
        <dbReference type="EMBL" id="KAE9545224.1"/>
    </source>
</evidence>
<feature type="transmembrane region" description="Helical" evidence="1">
    <location>
        <begin position="227"/>
        <end position="244"/>
    </location>
</feature>
<feature type="transmembrane region" description="Helical" evidence="1">
    <location>
        <begin position="32"/>
        <end position="54"/>
    </location>
</feature>
<comment type="caution">
    <text evidence="3">The sequence shown here is derived from an EMBL/GenBank/DDBJ whole genome shotgun (WGS) entry which is preliminary data.</text>
</comment>
<feature type="transmembrane region" description="Helical" evidence="1">
    <location>
        <begin position="188"/>
        <end position="207"/>
    </location>
</feature>
<reference evidence="3 4" key="1">
    <citation type="submission" date="2019-08" db="EMBL/GenBank/DDBJ databases">
        <title>The genome of the soybean aphid Biotype 1, its phylome, world population structure and adaptation to the North American continent.</title>
        <authorList>
            <person name="Giordano R."/>
            <person name="Donthu R.K."/>
            <person name="Hernandez A.G."/>
            <person name="Wright C.L."/>
            <person name="Zimin A.V."/>
        </authorList>
    </citation>
    <scope>NUCLEOTIDE SEQUENCE [LARGE SCALE GENOMIC DNA]</scope>
    <source>
        <tissue evidence="3">Whole aphids</tissue>
    </source>
</reference>
<dbReference type="GO" id="GO:0006506">
    <property type="term" value="P:GPI anchor biosynthetic process"/>
    <property type="evidence" value="ECO:0007669"/>
    <property type="project" value="TreeGrafter"/>
</dbReference>
<dbReference type="AlphaFoldDB" id="A0A6G0U823"/>
<sequence>MTAKTAVKSANEPADDPLEHMLLFFNLSIRKLAFVGVSLPLITLLTCLATAYVFQYDDVHETHCRVYNVIPSISAITGVTPQTYMWRIAVAFHVGPRMVIAQVYYNYFISQMSKVVDKSTSYILINLCYWLNLIEIAAICGVTYISNRENYRTSPRLSYCYTLIYCKLSTIILKFFSFLLFLAVHEKIFILFMLSSLLYMIVMIKTFNMMHKTMTEHQRLSYNIKKILFAICITSTFTLIIYFIKHRFYCHDLAFTWFALSEYVLAVSNMAFHFTITLDFPHEQLIVAKNFPTLKTD</sequence>
<dbReference type="InterPro" id="IPR039545">
    <property type="entry name" value="PGAP2"/>
</dbReference>
<gene>
    <name evidence="3" type="ORF">AGLY_000767</name>
</gene>
<dbReference type="EMBL" id="VYZN01000001">
    <property type="protein sequence ID" value="KAE9545224.1"/>
    <property type="molecule type" value="Genomic_DNA"/>
</dbReference>
<dbReference type="GO" id="GO:0005789">
    <property type="term" value="C:endoplasmic reticulum membrane"/>
    <property type="evidence" value="ECO:0007669"/>
    <property type="project" value="TreeGrafter"/>
</dbReference>
<keyword evidence="1" id="KW-0472">Membrane</keyword>
<dbReference type="OrthoDB" id="68581at2759"/>
<feature type="transmembrane region" description="Helical" evidence="1">
    <location>
        <begin position="157"/>
        <end position="182"/>
    </location>
</feature>
<accession>A0A6G0U823</accession>
<protein>
    <recommendedName>
        <fullName evidence="2">CWH43-like N-terminal domain-containing protein</fullName>
    </recommendedName>
</protein>
<feature type="transmembrane region" description="Helical" evidence="1">
    <location>
        <begin position="256"/>
        <end position="276"/>
    </location>
</feature>
<keyword evidence="1" id="KW-1133">Transmembrane helix</keyword>
<name>A0A6G0U823_APHGL</name>
<dbReference type="PANTHER" id="PTHR12892">
    <property type="entry name" value="FGF RECEPTOR ACTIVATING PROTEIN 1"/>
    <property type="match status" value="1"/>
</dbReference>
<evidence type="ECO:0000313" key="4">
    <source>
        <dbReference type="Proteomes" id="UP000475862"/>
    </source>
</evidence>
<dbReference type="Pfam" id="PF10277">
    <property type="entry name" value="Frag1"/>
    <property type="match status" value="2"/>
</dbReference>
<feature type="transmembrane region" description="Helical" evidence="1">
    <location>
        <begin position="122"/>
        <end position="145"/>
    </location>
</feature>
<keyword evidence="4" id="KW-1185">Reference proteome</keyword>
<evidence type="ECO:0000256" key="1">
    <source>
        <dbReference type="SAM" id="Phobius"/>
    </source>
</evidence>